<gene>
    <name evidence="1" type="ORF">CHGG_09353</name>
</gene>
<dbReference type="HOGENOM" id="CLU_071678_0_0_1"/>
<evidence type="ECO:0000313" key="1">
    <source>
        <dbReference type="EMBL" id="EAQ85339.1"/>
    </source>
</evidence>
<dbReference type="RefSeq" id="XP_001227280.1">
    <property type="nucleotide sequence ID" value="XM_001227279.1"/>
</dbReference>
<dbReference type="GeneID" id="4395127"/>
<proteinExistence type="predicted"/>
<evidence type="ECO:0000313" key="2">
    <source>
        <dbReference type="Proteomes" id="UP000001056"/>
    </source>
</evidence>
<accession>Q2GRQ1</accession>
<dbReference type="OrthoDB" id="6499973at2759"/>
<dbReference type="VEuPathDB" id="FungiDB:CHGG_09353"/>
<dbReference type="Proteomes" id="UP000001056">
    <property type="component" value="Unassembled WGS sequence"/>
</dbReference>
<dbReference type="OMA" id="ENTLAMP"/>
<protein>
    <submittedName>
        <fullName evidence="1">Uncharacterized protein</fullName>
    </submittedName>
</protein>
<organism evidence="1 2">
    <name type="scientific">Chaetomium globosum (strain ATCC 6205 / CBS 148.51 / DSM 1962 / NBRC 6347 / NRRL 1970)</name>
    <name type="common">Soil fungus</name>
    <dbReference type="NCBI Taxonomy" id="306901"/>
    <lineage>
        <taxon>Eukaryota</taxon>
        <taxon>Fungi</taxon>
        <taxon>Dikarya</taxon>
        <taxon>Ascomycota</taxon>
        <taxon>Pezizomycotina</taxon>
        <taxon>Sordariomycetes</taxon>
        <taxon>Sordariomycetidae</taxon>
        <taxon>Sordariales</taxon>
        <taxon>Chaetomiaceae</taxon>
        <taxon>Chaetomium</taxon>
    </lineage>
</organism>
<keyword evidence="2" id="KW-1185">Reference proteome</keyword>
<dbReference type="InParanoid" id="Q2GRQ1"/>
<sequence length="295" mass="33187">MASSSAFNNYIVDSAMGPTCSRQVPPGSFGVPARSGHANRKGAWLSWKSAGLIPLAIAAPASRFIGDDEPRRASRMLLQVLADDEHDKSHDYRYSWGYTIFRTVYTPGSDEAFPQAIERLAIYAKAYVNDDIALKRRPNQEPRDPLPNRELWGRYYNQVIEDEDTLAHATVEDVGRRFDVWISEHLNLDALPRRKTSNARFCYCLMLDQESVDNILTSPEEPFGFSRSDSRHQPGWVKVVTAEQQPGRRQGCGLRVGIRTMLWALWFGSQDPDFILEEQPGVDGGDGGHDVHGHL</sequence>
<reference evidence="2" key="1">
    <citation type="journal article" date="2015" name="Genome Announc.">
        <title>Draft genome sequence of the cellulolytic fungus Chaetomium globosum.</title>
        <authorList>
            <person name="Cuomo C.A."/>
            <person name="Untereiner W.A."/>
            <person name="Ma L.-J."/>
            <person name="Grabherr M."/>
            <person name="Birren B.W."/>
        </authorList>
    </citation>
    <scope>NUCLEOTIDE SEQUENCE [LARGE SCALE GENOMIC DNA]</scope>
    <source>
        <strain evidence="2">ATCC 6205 / CBS 148.51 / DSM 1962 / NBRC 6347 / NRRL 1970</strain>
    </source>
</reference>
<dbReference type="AlphaFoldDB" id="Q2GRQ1"/>
<dbReference type="eggNOG" id="ENOG502SX1Y">
    <property type="taxonomic scope" value="Eukaryota"/>
</dbReference>
<name>Q2GRQ1_CHAGB</name>
<dbReference type="EMBL" id="CH408034">
    <property type="protein sequence ID" value="EAQ85339.1"/>
    <property type="molecule type" value="Genomic_DNA"/>
</dbReference>
<dbReference type="STRING" id="306901.Q2GRQ1"/>